<reference evidence="2 3" key="1">
    <citation type="submission" date="2018-11" db="EMBL/GenBank/DDBJ databases">
        <title>Genome assembly of Steccherinum ochraceum LE-BIN_3174, the white-rot fungus of the Steccherinaceae family (The Residual Polyporoid clade, Polyporales, Basidiomycota).</title>
        <authorList>
            <person name="Fedorova T.V."/>
            <person name="Glazunova O.A."/>
            <person name="Landesman E.O."/>
            <person name="Moiseenko K.V."/>
            <person name="Psurtseva N.V."/>
            <person name="Savinova O.S."/>
            <person name="Shakhova N.V."/>
            <person name="Tyazhelova T.V."/>
            <person name="Vasina D.V."/>
        </authorList>
    </citation>
    <scope>NUCLEOTIDE SEQUENCE [LARGE SCALE GENOMIC DNA]</scope>
    <source>
        <strain evidence="2 3">LE-BIN_3174</strain>
    </source>
</reference>
<evidence type="ECO:0000313" key="3">
    <source>
        <dbReference type="Proteomes" id="UP000292702"/>
    </source>
</evidence>
<feature type="chain" id="PRO_5020742964" description="F-box domain-containing protein" evidence="1">
    <location>
        <begin position="26"/>
        <end position="323"/>
    </location>
</feature>
<feature type="signal peptide" evidence="1">
    <location>
        <begin position="1"/>
        <end position="25"/>
    </location>
</feature>
<dbReference type="AlphaFoldDB" id="A0A4R0RFW0"/>
<evidence type="ECO:0000313" key="2">
    <source>
        <dbReference type="EMBL" id="TCD66146.1"/>
    </source>
</evidence>
<evidence type="ECO:0008006" key="4">
    <source>
        <dbReference type="Google" id="ProtNLM"/>
    </source>
</evidence>
<dbReference type="EMBL" id="RWJN01000147">
    <property type="protein sequence ID" value="TCD66146.1"/>
    <property type="molecule type" value="Genomic_DNA"/>
</dbReference>
<proteinExistence type="predicted"/>
<comment type="caution">
    <text evidence="2">The sequence shown here is derived from an EMBL/GenBank/DDBJ whole genome shotgun (WGS) entry which is preliminary data.</text>
</comment>
<gene>
    <name evidence="2" type="ORF">EIP91_001700</name>
</gene>
<protein>
    <recommendedName>
        <fullName evidence="4">F-box domain-containing protein</fullName>
    </recommendedName>
</protein>
<accession>A0A4R0RFW0</accession>
<evidence type="ECO:0000256" key="1">
    <source>
        <dbReference type="SAM" id="SignalP"/>
    </source>
</evidence>
<name>A0A4R0RFW0_9APHY</name>
<organism evidence="2 3">
    <name type="scientific">Steccherinum ochraceum</name>
    <dbReference type="NCBI Taxonomy" id="92696"/>
    <lineage>
        <taxon>Eukaryota</taxon>
        <taxon>Fungi</taxon>
        <taxon>Dikarya</taxon>
        <taxon>Basidiomycota</taxon>
        <taxon>Agaricomycotina</taxon>
        <taxon>Agaricomycetes</taxon>
        <taxon>Polyporales</taxon>
        <taxon>Steccherinaceae</taxon>
        <taxon>Steccherinum</taxon>
    </lineage>
</organism>
<keyword evidence="1" id="KW-0732">Signal</keyword>
<keyword evidence="3" id="KW-1185">Reference proteome</keyword>
<sequence>MATFSSLPNELLLLIFSEAAADVSAGPIATTVGLVCKSFHSLVEFHGIDVLYTFLREINSIRTFLDILLAREVAQKQIHSLLMTIGQSHEGFDENFASCENVIHLMTEILSNIDPSHLHTLFIYLPSCYHNGSESPMLNIPVPLPALTTLHLSNIIPAPPAHPPCLFLKLSHLSLSQLSWSDREDIPHVSQVLAPRSTQLKLTFRAPTGHCIYTLALQLDAYLRMKNPQETKKVPNRIPLHVFPTHLAHITVGFYIPGSTLGRLATPLKTIKFLVTAAWGTRNSETNPVHILPTVLEEEEGPQEERFVRDWMKLNVGEENVVV</sequence>
<dbReference type="Proteomes" id="UP000292702">
    <property type="component" value="Unassembled WGS sequence"/>
</dbReference>